<protein>
    <submittedName>
        <fullName evidence="1">Uncharacterized protein</fullName>
    </submittedName>
</protein>
<organism evidence="1 2">
    <name type="scientific">Dictyobacter kobayashii</name>
    <dbReference type="NCBI Taxonomy" id="2014872"/>
    <lineage>
        <taxon>Bacteria</taxon>
        <taxon>Bacillati</taxon>
        <taxon>Chloroflexota</taxon>
        <taxon>Ktedonobacteria</taxon>
        <taxon>Ktedonobacterales</taxon>
        <taxon>Dictyobacteraceae</taxon>
        <taxon>Dictyobacter</taxon>
    </lineage>
</organism>
<accession>A0A402ADL1</accession>
<sequence length="111" mass="11404">MAAIAVATMTPDLRGQVMVVVIAVAIMMPALSDQAMAIAAALATPPIHAVARGVDRHKIVATHPVGKKEPLLRVHVGVHAMSGQNVISAGAPRAVIFAHVMKSSVHPILAG</sequence>
<keyword evidence="2" id="KW-1185">Reference proteome</keyword>
<evidence type="ECO:0000313" key="2">
    <source>
        <dbReference type="Proteomes" id="UP000287188"/>
    </source>
</evidence>
<comment type="caution">
    <text evidence="1">The sequence shown here is derived from an EMBL/GenBank/DDBJ whole genome shotgun (WGS) entry which is preliminary data.</text>
</comment>
<reference evidence="2" key="1">
    <citation type="submission" date="2018-12" db="EMBL/GenBank/DDBJ databases">
        <title>Tengunoibacter tsumagoiensis gen. nov., sp. nov., Dictyobacter kobayashii sp. nov., D. alpinus sp. nov., and D. joshuensis sp. nov. and description of Dictyobacteraceae fam. nov. within the order Ktedonobacterales isolated from Tengu-no-mugimeshi.</title>
        <authorList>
            <person name="Wang C.M."/>
            <person name="Zheng Y."/>
            <person name="Sakai Y."/>
            <person name="Toyoda A."/>
            <person name="Minakuchi Y."/>
            <person name="Abe K."/>
            <person name="Yokota A."/>
            <person name="Yabe S."/>
        </authorList>
    </citation>
    <scope>NUCLEOTIDE SEQUENCE [LARGE SCALE GENOMIC DNA]</scope>
    <source>
        <strain evidence="2">Uno11</strain>
    </source>
</reference>
<evidence type="ECO:0000313" key="1">
    <source>
        <dbReference type="EMBL" id="GCE17197.1"/>
    </source>
</evidence>
<dbReference type="EMBL" id="BIFS01000001">
    <property type="protein sequence ID" value="GCE17197.1"/>
    <property type="molecule type" value="Genomic_DNA"/>
</dbReference>
<gene>
    <name evidence="1" type="ORF">KDK_09970</name>
</gene>
<name>A0A402ADL1_9CHLR</name>
<proteinExistence type="predicted"/>
<dbReference type="Proteomes" id="UP000287188">
    <property type="component" value="Unassembled WGS sequence"/>
</dbReference>
<dbReference type="AlphaFoldDB" id="A0A402ADL1"/>